<accession>A0A0F9SM32</accession>
<sequence>MGISDRIEGSVEKWRKKWGGALGNFLGGVINKGGQLFLLGMEPGVQDMMRATLIRVRNNPQAPKELRDAIDGALGKADVWRSISGWLWYIVGWIPAMLSSGASQARMIEYDIELLNQTFRLDPASVVTAWRRDPAKYEKYFQDLRELGWSEDRLEVLKFITLYLPDASVLVNWSAKEVFEPEMITKYGLDDEFEGLDLSLFAKAGVSVEQAKNFWRAHWEHPELRTIVEMLRRTDFSEDDMKEWFRLVEIPPFWRDKLIEISYEVPTRVDVRRWWDMRTISEERLREIYIHQGYHGENLEDYIRWTKVYTDFPVMMARFRNGWITEQDIRDWLAGLGIPSERIEEFIQEKTKPEKTERVIKERDLTKTDIIKGVKAETITRSQATELLTDLGYDEDEAAIILETNIPLDEVETVARDRELTKGDIKAAVKAELMTEEEAISRLQELRYSLADARILATIYISLIPIEKVEKQRELAKGDITKALRQGIIGPPEALVLLTGLRYSAEDADFIIQANLPAPAMVEEEKVRQLQKSDIRSALKTGKITRDQAEARLEDIDYFPEDAAFLVDIYQRLTELAKVTKPREASKADIVLGVKNGIITPEDGFVMLQEVGFTDEASEFILEVRIERSPFSPINFEEFKDRSIMFTKATGKAPREGTEELRAAAAEVVRLTKDVEALRASVKDEERKLSKEAADAGLAPPKLKKLRVTLHRAEATLQLAKDNYDKARAAWRHASAET</sequence>
<feature type="coiled-coil region" evidence="1">
    <location>
        <begin position="661"/>
        <end position="730"/>
    </location>
</feature>
<comment type="caution">
    <text evidence="2">The sequence shown here is derived from an EMBL/GenBank/DDBJ whole genome shotgun (WGS) entry which is preliminary data.</text>
</comment>
<keyword evidence="1" id="KW-0175">Coiled coil</keyword>
<reference evidence="2" key="1">
    <citation type="journal article" date="2015" name="Nature">
        <title>Complex archaea that bridge the gap between prokaryotes and eukaryotes.</title>
        <authorList>
            <person name="Spang A."/>
            <person name="Saw J.H."/>
            <person name="Jorgensen S.L."/>
            <person name="Zaremba-Niedzwiedzka K."/>
            <person name="Martijn J."/>
            <person name="Lind A.E."/>
            <person name="van Eijk R."/>
            <person name="Schleper C."/>
            <person name="Guy L."/>
            <person name="Ettema T.J."/>
        </authorList>
    </citation>
    <scope>NUCLEOTIDE SEQUENCE</scope>
</reference>
<dbReference type="AlphaFoldDB" id="A0A0F9SM32"/>
<feature type="coiled-coil region" evidence="1">
    <location>
        <begin position="426"/>
        <end position="486"/>
    </location>
</feature>
<dbReference type="EMBL" id="LAZR01001860">
    <property type="protein sequence ID" value="KKN37946.1"/>
    <property type="molecule type" value="Genomic_DNA"/>
</dbReference>
<protein>
    <submittedName>
        <fullName evidence="2">Uncharacterized protein</fullName>
    </submittedName>
</protein>
<gene>
    <name evidence="2" type="ORF">LCGC14_0758330</name>
</gene>
<proteinExistence type="predicted"/>
<organism evidence="2">
    <name type="scientific">marine sediment metagenome</name>
    <dbReference type="NCBI Taxonomy" id="412755"/>
    <lineage>
        <taxon>unclassified sequences</taxon>
        <taxon>metagenomes</taxon>
        <taxon>ecological metagenomes</taxon>
    </lineage>
</organism>
<name>A0A0F9SM32_9ZZZZ</name>
<evidence type="ECO:0000313" key="2">
    <source>
        <dbReference type="EMBL" id="KKN37946.1"/>
    </source>
</evidence>
<evidence type="ECO:0000256" key="1">
    <source>
        <dbReference type="SAM" id="Coils"/>
    </source>
</evidence>